<comment type="subcellular location">
    <subcellularLocation>
        <location evidence="1 5">Secreted</location>
    </subcellularLocation>
</comment>
<evidence type="ECO:0000313" key="6">
    <source>
        <dbReference type="EMBL" id="KAG6951215.1"/>
    </source>
</evidence>
<organism evidence="6 7">
    <name type="scientific">Phytophthora aleatoria</name>
    <dbReference type="NCBI Taxonomy" id="2496075"/>
    <lineage>
        <taxon>Eukaryota</taxon>
        <taxon>Sar</taxon>
        <taxon>Stramenopiles</taxon>
        <taxon>Oomycota</taxon>
        <taxon>Peronosporomycetes</taxon>
        <taxon>Peronosporales</taxon>
        <taxon>Peronosporaceae</taxon>
        <taxon>Phytophthora</taxon>
    </lineage>
</organism>
<evidence type="ECO:0000256" key="3">
    <source>
        <dbReference type="ARBA" id="ARBA00022525"/>
    </source>
</evidence>
<gene>
    <name evidence="6" type="ORF">JG688_00013824</name>
</gene>
<reference evidence="6" key="1">
    <citation type="submission" date="2021-01" db="EMBL/GenBank/DDBJ databases">
        <title>Phytophthora aleatoria, a newly-described species from Pinus radiata is distinct from Phytophthora cactorum isolates based on comparative genomics.</title>
        <authorList>
            <person name="Mcdougal R."/>
            <person name="Panda P."/>
            <person name="Williams N."/>
            <person name="Studholme D.J."/>
        </authorList>
    </citation>
    <scope>NUCLEOTIDE SEQUENCE</scope>
    <source>
        <strain evidence="6">NZFS 4037</strain>
    </source>
</reference>
<comment type="similarity">
    <text evidence="2 5">Belongs to the RxLR effector family.</text>
</comment>
<sequence>MRLSQVIVVIAAALLATSDALSDFNAASISNVASASDPSQRLLRTHHAYDTTADEEERAGAPIERVNSLARKCGIGLDRATSEVGYFARLDKDFLEKHQAALNKLNKKYKKQKPPMISEDHF</sequence>
<evidence type="ECO:0000256" key="5">
    <source>
        <dbReference type="RuleBase" id="RU367124"/>
    </source>
</evidence>
<comment type="caution">
    <text evidence="6">The sequence shown here is derived from an EMBL/GenBank/DDBJ whole genome shotgun (WGS) entry which is preliminary data.</text>
</comment>
<keyword evidence="3 5" id="KW-0964">Secreted</keyword>
<dbReference type="EMBL" id="JAENGY010001222">
    <property type="protein sequence ID" value="KAG6951215.1"/>
    <property type="molecule type" value="Genomic_DNA"/>
</dbReference>
<feature type="chain" id="PRO_5045011004" description="RxLR effector protein" evidence="5">
    <location>
        <begin position="21"/>
        <end position="122"/>
    </location>
</feature>
<feature type="signal peptide" evidence="5">
    <location>
        <begin position="1"/>
        <end position="20"/>
    </location>
</feature>
<proteinExistence type="inferred from homology"/>
<evidence type="ECO:0000256" key="1">
    <source>
        <dbReference type="ARBA" id="ARBA00004613"/>
    </source>
</evidence>
<protein>
    <recommendedName>
        <fullName evidence="5">RxLR effector protein</fullName>
    </recommendedName>
</protein>
<dbReference type="Proteomes" id="UP000709295">
    <property type="component" value="Unassembled WGS sequence"/>
</dbReference>
<dbReference type="AlphaFoldDB" id="A0A8J5ILR9"/>
<comment type="function">
    <text evidence="5">Effector that suppresses plant defense responses during pathogen infection.</text>
</comment>
<keyword evidence="4 5" id="KW-0732">Signal</keyword>
<name>A0A8J5ILR9_9STRA</name>
<comment type="domain">
    <text evidence="5">The RxLR-dEER motif acts to carry the protein into the host cell cytoplasm through binding to cell surface phosphatidylinositol-3-phosphate.</text>
</comment>
<accession>A0A8J5ILR9</accession>
<evidence type="ECO:0000256" key="4">
    <source>
        <dbReference type="ARBA" id="ARBA00022729"/>
    </source>
</evidence>
<dbReference type="InterPro" id="IPR031825">
    <property type="entry name" value="RXLR"/>
</dbReference>
<evidence type="ECO:0000256" key="2">
    <source>
        <dbReference type="ARBA" id="ARBA00010400"/>
    </source>
</evidence>
<keyword evidence="7" id="KW-1185">Reference proteome</keyword>
<evidence type="ECO:0000313" key="7">
    <source>
        <dbReference type="Proteomes" id="UP000709295"/>
    </source>
</evidence>
<dbReference type="Pfam" id="PF16810">
    <property type="entry name" value="RXLR"/>
    <property type="match status" value="1"/>
</dbReference>